<dbReference type="InterPro" id="IPR029472">
    <property type="entry name" value="Copia-like_N"/>
</dbReference>
<name>A0ABQ7WAY6_SOLTU</name>
<protein>
    <recommendedName>
        <fullName evidence="2">Retrotransposon Copia-like N-terminal domain-containing protein</fullName>
    </recommendedName>
</protein>
<reference evidence="3 4" key="1">
    <citation type="journal article" date="2021" name="bioRxiv">
        <title>Chromosome-scale and haplotype-resolved genome assembly of a tetraploid potato cultivar.</title>
        <authorList>
            <person name="Sun H."/>
            <person name="Jiao W.-B."/>
            <person name="Krause K."/>
            <person name="Campoy J.A."/>
            <person name="Goel M."/>
            <person name="Folz-Donahue K."/>
            <person name="Kukat C."/>
            <person name="Huettel B."/>
            <person name="Schneeberger K."/>
        </authorList>
    </citation>
    <scope>NUCLEOTIDE SEQUENCE [LARGE SCALE GENOMIC DNA]</scope>
    <source>
        <strain evidence="3">SolTubOtavaFocal</strain>
        <tissue evidence="3">Leaves</tissue>
    </source>
</reference>
<keyword evidence="4" id="KW-1185">Reference proteome</keyword>
<sequence>MTGTATSTISSSTGSVSSLPSRTEFHKDDYTHHYHPLYVHPSDILGGSLVSVPFDGTCYASWRRTILVTLSVRNKLEFIDGTSLRPSSDSPLARQWQSEFQERYGKADGARIFELRKELAHISQGSLDIPSYFNKIKQLWDEIASISVRRARICNCGAKGLYQEDEDEQKLYQFLMGLNDTYRIVSAPSHFPSSSTSFNVGVTKQPSFSSRKPGHIIDKCYKLHGFPPGFKFTKNLGSRKTAAHVEVEPLSASHLSSEATDGGLYGLTSDQHSQLLLLLKQTHISPTTSSPSCLMASTNFAGPFLEDASGSW</sequence>
<feature type="domain" description="Retrotransposon Copia-like N-terminal" evidence="2">
    <location>
        <begin position="40"/>
        <end position="86"/>
    </location>
</feature>
<dbReference type="PANTHER" id="PTHR37610">
    <property type="entry name" value="CCHC-TYPE DOMAIN-CONTAINING PROTEIN"/>
    <property type="match status" value="1"/>
</dbReference>
<comment type="caution">
    <text evidence="3">The sequence shown here is derived from an EMBL/GenBank/DDBJ whole genome shotgun (WGS) entry which is preliminary data.</text>
</comment>
<dbReference type="Pfam" id="PF14244">
    <property type="entry name" value="Retrotran_gag_3"/>
    <property type="match status" value="1"/>
</dbReference>
<dbReference type="Proteomes" id="UP000826656">
    <property type="component" value="Unassembled WGS sequence"/>
</dbReference>
<evidence type="ECO:0000313" key="4">
    <source>
        <dbReference type="Proteomes" id="UP000826656"/>
    </source>
</evidence>
<evidence type="ECO:0000256" key="1">
    <source>
        <dbReference type="SAM" id="MobiDB-lite"/>
    </source>
</evidence>
<evidence type="ECO:0000259" key="2">
    <source>
        <dbReference type="Pfam" id="PF14244"/>
    </source>
</evidence>
<accession>A0ABQ7WAY6</accession>
<dbReference type="PANTHER" id="PTHR37610:SF40">
    <property type="entry name" value="OS01G0909600 PROTEIN"/>
    <property type="match status" value="1"/>
</dbReference>
<organism evidence="3 4">
    <name type="scientific">Solanum tuberosum</name>
    <name type="common">Potato</name>
    <dbReference type="NCBI Taxonomy" id="4113"/>
    <lineage>
        <taxon>Eukaryota</taxon>
        <taxon>Viridiplantae</taxon>
        <taxon>Streptophyta</taxon>
        <taxon>Embryophyta</taxon>
        <taxon>Tracheophyta</taxon>
        <taxon>Spermatophyta</taxon>
        <taxon>Magnoliopsida</taxon>
        <taxon>eudicotyledons</taxon>
        <taxon>Gunneridae</taxon>
        <taxon>Pentapetalae</taxon>
        <taxon>asterids</taxon>
        <taxon>lamiids</taxon>
        <taxon>Solanales</taxon>
        <taxon>Solanaceae</taxon>
        <taxon>Solanoideae</taxon>
        <taxon>Solaneae</taxon>
        <taxon>Solanum</taxon>
    </lineage>
</organism>
<feature type="region of interest" description="Disordered" evidence="1">
    <location>
        <begin position="1"/>
        <end position="21"/>
    </location>
</feature>
<dbReference type="EMBL" id="JAIVGD010000003">
    <property type="protein sequence ID" value="KAH0776972.1"/>
    <property type="molecule type" value="Genomic_DNA"/>
</dbReference>
<proteinExistence type="predicted"/>
<evidence type="ECO:0000313" key="3">
    <source>
        <dbReference type="EMBL" id="KAH0776972.1"/>
    </source>
</evidence>
<gene>
    <name evidence="3" type="ORF">KY290_008383</name>
</gene>